<organism evidence="2 3">
    <name type="scientific">Puniceispirillum marinum (strain IMCC1322)</name>
    <dbReference type="NCBI Taxonomy" id="488538"/>
    <lineage>
        <taxon>Bacteria</taxon>
        <taxon>Pseudomonadati</taxon>
        <taxon>Pseudomonadota</taxon>
        <taxon>Alphaproteobacteria</taxon>
        <taxon>Candidatus Puniceispirillales</taxon>
        <taxon>Candidatus Puniceispirillaceae</taxon>
        <taxon>Candidatus Puniceispirillum</taxon>
    </lineage>
</organism>
<dbReference type="Pfam" id="PF06258">
    <property type="entry name" value="Mito_fiss_Elm1"/>
    <property type="match status" value="1"/>
</dbReference>
<dbReference type="KEGG" id="apb:SAR116_2218"/>
<dbReference type="AlphaFoldDB" id="D5BP27"/>
<dbReference type="Proteomes" id="UP000007460">
    <property type="component" value="Chromosome"/>
</dbReference>
<dbReference type="eggNOG" id="COG3660">
    <property type="taxonomic scope" value="Bacteria"/>
</dbReference>
<dbReference type="EMBL" id="CP001751">
    <property type="protein sequence ID" value="ADE40461.1"/>
    <property type="molecule type" value="Genomic_DNA"/>
</dbReference>
<evidence type="ECO:0000313" key="2">
    <source>
        <dbReference type="EMBL" id="ADE40461.1"/>
    </source>
</evidence>
<proteinExistence type="predicted"/>
<protein>
    <recommendedName>
        <fullName evidence="4">Nucleoside-diphosphate-sugar epimerase</fullName>
    </recommendedName>
</protein>
<feature type="region of interest" description="Disordered" evidence="1">
    <location>
        <begin position="278"/>
        <end position="304"/>
    </location>
</feature>
<dbReference type="SUPFAM" id="SSF53756">
    <property type="entry name" value="UDP-Glycosyltransferase/glycogen phosphorylase"/>
    <property type="match status" value="1"/>
</dbReference>
<evidence type="ECO:0008006" key="4">
    <source>
        <dbReference type="Google" id="ProtNLM"/>
    </source>
</evidence>
<evidence type="ECO:0000313" key="3">
    <source>
        <dbReference type="Proteomes" id="UP000007460"/>
    </source>
</evidence>
<gene>
    <name evidence="2" type="ordered locus">SAR116_2218</name>
</gene>
<accession>D5BP27</accession>
<dbReference type="InterPro" id="IPR009367">
    <property type="entry name" value="Elm1-like"/>
</dbReference>
<evidence type="ECO:0000256" key="1">
    <source>
        <dbReference type="SAM" id="MobiDB-lite"/>
    </source>
</evidence>
<keyword evidence="3" id="KW-1185">Reference proteome</keyword>
<name>D5BP27_PUNMI</name>
<dbReference type="HOGENOM" id="CLU_048241_0_0_5"/>
<feature type="compositionally biased region" description="Low complexity" evidence="1">
    <location>
        <begin position="281"/>
        <end position="303"/>
    </location>
</feature>
<reference evidence="2 3" key="1">
    <citation type="journal article" date="2010" name="J. Bacteriol.">
        <title>Complete genome sequence of "Candidatus Puniceispirillum marinum" IMCC1322, a representative of the SAR116 clade in the Alphaproteobacteria.</title>
        <authorList>
            <person name="Oh H.M."/>
            <person name="Kwon K.K."/>
            <person name="Kang I."/>
            <person name="Kang S.G."/>
            <person name="Lee J.H."/>
            <person name="Kim S.J."/>
            <person name="Cho J.C."/>
        </authorList>
    </citation>
    <scope>NUCLEOTIDE SEQUENCE [LARGE SCALE GENOMIC DNA]</scope>
    <source>
        <strain evidence="2 3">IMCC1322</strain>
    </source>
</reference>
<sequence>MRLQSLALAEAMGWTTPSPDEVAATHVASGFRDIIVTPRQPLRSVPRLGHLAILAPFLPISTPALPYADSRFPDLLVTCGRRMAGLSIAMRHRARIAGQPMKTIHIQDPRLDPACFDILLVPAHDPVRGDNVIVSTGSLNRLTPETIADAARTLAPKWKNAAFPRVVVMLGGDNRRYKISPAMANRMVAKLDAFARQTKASLAIVPSRRTPPDLIRQLTETLALNDAHTRHRLATPQDANPYPGILGIADAIIVTSDSVNMTSEATITGTPVMVADWHSDAPNATTSSNTTSPATSSNATSTAHRQIETGRLAAFHDAMMQGGHTVPLGDVIPDHDFIPLDDMPAICAQLTNMLARG</sequence>
<dbReference type="STRING" id="488538.SAR116_2218"/>
<dbReference type="PANTHER" id="PTHR33986">
    <property type="entry name" value="OS02G0535700 PROTEIN"/>
    <property type="match status" value="1"/>
</dbReference>
<dbReference type="PANTHER" id="PTHR33986:SF15">
    <property type="entry name" value="MITOCHONDRIAL FISSION PROTEIN ELM1"/>
    <property type="match status" value="1"/>
</dbReference>